<reference evidence="8 9" key="1">
    <citation type="journal article" date="2023" name="Microbiol. Resour. Announc.">
        <title>Complete Genome Sequence of Imperialibacter roseus strain P4T.</title>
        <authorList>
            <person name="Tizabi D.R."/>
            <person name="Bachvaroff T."/>
            <person name="Hill R.T."/>
        </authorList>
    </citation>
    <scope>NUCLEOTIDE SEQUENCE [LARGE SCALE GENOMIC DNA]</scope>
    <source>
        <strain evidence="8 9">P4T</strain>
    </source>
</reference>
<evidence type="ECO:0000256" key="3">
    <source>
        <dbReference type="ARBA" id="ARBA00022692"/>
    </source>
</evidence>
<evidence type="ECO:0000256" key="2">
    <source>
        <dbReference type="ARBA" id="ARBA00022448"/>
    </source>
</evidence>
<dbReference type="SUPFAM" id="SSF103473">
    <property type="entry name" value="MFS general substrate transporter"/>
    <property type="match status" value="1"/>
</dbReference>
<keyword evidence="9" id="KW-1185">Reference proteome</keyword>
<evidence type="ECO:0000256" key="1">
    <source>
        <dbReference type="ARBA" id="ARBA00004127"/>
    </source>
</evidence>
<feature type="transmembrane region" description="Helical" evidence="6">
    <location>
        <begin position="402"/>
        <end position="421"/>
    </location>
</feature>
<feature type="transmembrane region" description="Helical" evidence="6">
    <location>
        <begin position="251"/>
        <end position="272"/>
    </location>
</feature>
<dbReference type="Proteomes" id="UP001302349">
    <property type="component" value="Chromosome"/>
</dbReference>
<feature type="transmembrane region" description="Helical" evidence="6">
    <location>
        <begin position="93"/>
        <end position="113"/>
    </location>
</feature>
<proteinExistence type="predicted"/>
<keyword evidence="2" id="KW-0813">Transport</keyword>
<gene>
    <name evidence="8" type="ORF">RT717_16125</name>
</gene>
<dbReference type="RefSeq" id="WP_317487411.1">
    <property type="nucleotide sequence ID" value="NZ_CP136051.1"/>
</dbReference>
<feature type="transmembrane region" description="Helical" evidence="6">
    <location>
        <begin position="284"/>
        <end position="306"/>
    </location>
</feature>
<dbReference type="PANTHER" id="PTHR23519">
    <property type="entry name" value="AUTOPHAGY-RELATED PROTEIN 22"/>
    <property type="match status" value="1"/>
</dbReference>
<evidence type="ECO:0000259" key="7">
    <source>
        <dbReference type="PROSITE" id="PS50850"/>
    </source>
</evidence>
<dbReference type="InterPro" id="IPR050495">
    <property type="entry name" value="ATG22/LtaA_families"/>
</dbReference>
<dbReference type="EMBL" id="CP136051">
    <property type="protein sequence ID" value="WOK04608.1"/>
    <property type="molecule type" value="Genomic_DNA"/>
</dbReference>
<keyword evidence="3 6" id="KW-0812">Transmembrane</keyword>
<name>A0ABZ0IHU9_9BACT</name>
<protein>
    <submittedName>
        <fullName evidence="8">MFS transporter</fullName>
    </submittedName>
</protein>
<dbReference type="InterPro" id="IPR036259">
    <property type="entry name" value="MFS_trans_sf"/>
</dbReference>
<evidence type="ECO:0000256" key="6">
    <source>
        <dbReference type="SAM" id="Phobius"/>
    </source>
</evidence>
<evidence type="ECO:0000256" key="4">
    <source>
        <dbReference type="ARBA" id="ARBA00022989"/>
    </source>
</evidence>
<evidence type="ECO:0000313" key="8">
    <source>
        <dbReference type="EMBL" id="WOK04608.1"/>
    </source>
</evidence>
<dbReference type="InterPro" id="IPR024671">
    <property type="entry name" value="Atg22-like"/>
</dbReference>
<dbReference type="Gene3D" id="1.20.1250.20">
    <property type="entry name" value="MFS general substrate transporter like domains"/>
    <property type="match status" value="1"/>
</dbReference>
<comment type="subcellular location">
    <subcellularLocation>
        <location evidence="1">Endomembrane system</location>
        <topology evidence="1">Multi-pass membrane protein</topology>
    </subcellularLocation>
</comment>
<feature type="transmembrane region" description="Helical" evidence="6">
    <location>
        <begin position="159"/>
        <end position="179"/>
    </location>
</feature>
<feature type="transmembrane region" description="Helical" evidence="6">
    <location>
        <begin position="313"/>
        <end position="332"/>
    </location>
</feature>
<feature type="transmembrane region" description="Helical" evidence="6">
    <location>
        <begin position="62"/>
        <end position="81"/>
    </location>
</feature>
<accession>A0ABZ0IHU9</accession>
<feature type="domain" description="Major facilitator superfamily (MFS) profile" evidence="7">
    <location>
        <begin position="247"/>
        <end position="438"/>
    </location>
</feature>
<keyword evidence="4 6" id="KW-1133">Transmembrane helix</keyword>
<dbReference type="InterPro" id="IPR020846">
    <property type="entry name" value="MFS_dom"/>
</dbReference>
<evidence type="ECO:0000256" key="5">
    <source>
        <dbReference type="ARBA" id="ARBA00023136"/>
    </source>
</evidence>
<dbReference type="PANTHER" id="PTHR23519:SF1">
    <property type="entry name" value="AUTOPHAGY-RELATED PROTEIN 22"/>
    <property type="match status" value="1"/>
</dbReference>
<feature type="transmembrane region" description="Helical" evidence="6">
    <location>
        <begin position="119"/>
        <end position="138"/>
    </location>
</feature>
<keyword evidence="5 6" id="KW-0472">Membrane</keyword>
<evidence type="ECO:0000313" key="9">
    <source>
        <dbReference type="Proteomes" id="UP001302349"/>
    </source>
</evidence>
<dbReference type="Pfam" id="PF11700">
    <property type="entry name" value="ATG22"/>
    <property type="match status" value="1"/>
</dbReference>
<dbReference type="PROSITE" id="PS50850">
    <property type="entry name" value="MFS"/>
    <property type="match status" value="1"/>
</dbReference>
<feature type="transmembrane region" description="Helical" evidence="6">
    <location>
        <begin position="191"/>
        <end position="214"/>
    </location>
</feature>
<organism evidence="8 9">
    <name type="scientific">Imperialibacter roseus</name>
    <dbReference type="NCBI Taxonomy" id="1324217"/>
    <lineage>
        <taxon>Bacteria</taxon>
        <taxon>Pseudomonadati</taxon>
        <taxon>Bacteroidota</taxon>
        <taxon>Cytophagia</taxon>
        <taxon>Cytophagales</taxon>
        <taxon>Flammeovirgaceae</taxon>
        <taxon>Imperialibacter</taxon>
    </lineage>
</organism>
<sequence>MNLNLKNNKVVNAWCMYDWSNSVYNLVITSTIFPVYYSSVTRNFFGGEQVQFLGLTITNTVLYSYSISFSFLAIALFSPLLSGIADYGGMKKLFLRIFTYIGAAACITLYFFDGSNIELGIFASIVASIGYSGSLVFYNAFLPEITTSDRYDIVSAKGYAMGYAGSLLLLLFNLISITFPDWFGFANGGAASRFAFLLVGVWWLGFSLIPFHYLPTNPYNRKPAGKLLAHGYKEVRKVFRSLKDLPSMRRYLKAFFFYNMGVQTVMFLAATFGDKELKLPGEKLILTVLIIQVVAVAGSYLFAYVSKVKGNKISLSIMVVIWILVCLGAYFVTSAMQFYVVATVVGLVMGGIQSQSRSAFSKLIPENTIDHASYFSFYDVTEKLSIVIGTFAYGLIEQLTGSMRNSTLALATFFILGLLFLRQTNFNVIRLPKAEEAR</sequence>